<evidence type="ECO:0000256" key="3">
    <source>
        <dbReference type="ARBA" id="ARBA00022548"/>
    </source>
</evidence>
<evidence type="ECO:0000256" key="13">
    <source>
        <dbReference type="ARBA" id="ARBA00045228"/>
    </source>
</evidence>
<feature type="transmembrane region" description="Helical" evidence="15">
    <location>
        <begin position="62"/>
        <end position="85"/>
    </location>
</feature>
<dbReference type="PANTHER" id="PTHR15351:SF4">
    <property type="entry name" value="ERLIN-2"/>
    <property type="match status" value="1"/>
</dbReference>
<keyword evidence="4 15" id="KW-0812">Transmembrane</keyword>
<dbReference type="GO" id="GO:0008203">
    <property type="term" value="P:cholesterol metabolic process"/>
    <property type="evidence" value="ECO:0007669"/>
    <property type="project" value="UniProtKB-UniRule"/>
</dbReference>
<comment type="similarity">
    <text evidence="2 15">Belongs to the band 7/mec-2 family.</text>
</comment>
<keyword evidence="12 15" id="KW-0753">Steroid metabolism</keyword>
<gene>
    <name evidence="17" type="primary">ERLIN2</name>
</gene>
<evidence type="ECO:0000256" key="7">
    <source>
        <dbReference type="ARBA" id="ARBA00022989"/>
    </source>
</evidence>
<dbReference type="AlphaFoldDB" id="A0A4X1VUP5"/>
<dbReference type="CDD" id="cd03406">
    <property type="entry name" value="SPFH_like_u3"/>
    <property type="match status" value="1"/>
</dbReference>
<keyword evidence="11 15" id="KW-0325">Glycoprotein</keyword>
<protein>
    <recommendedName>
        <fullName evidence="15">Erlin</fullName>
        <shortName evidence="15">SPFH domain-containing protein</shortName>
    </recommendedName>
    <alternativeName>
        <fullName evidence="15">Endoplasmic reticulum lipid raft-associated protein</fullName>
    </alternativeName>
    <alternativeName>
        <fullName evidence="15">Stomatin-prohibitin-flotillin-HflC/K domain-containing protein</fullName>
    </alternativeName>
</protein>
<accession>A0A4X1VUP5</accession>
<reference evidence="17 18" key="1">
    <citation type="submission" date="2017-08" db="EMBL/GenBank/DDBJ databases">
        <title>USMARCv1.0.</title>
        <authorList>
            <person name="Hannum G.I."/>
            <person name="Koren S."/>
            <person name="Schroeder S.G."/>
            <person name="Chin S.C."/>
            <person name="Nonneman D.J."/>
            <person name="Becker S.A."/>
            <person name="Rosen B.D."/>
            <person name="Bickhart D.M."/>
            <person name="Putnam N.H."/>
            <person name="Green R.E."/>
            <person name="Tuggle C.K."/>
            <person name="Liu H."/>
            <person name="Rohrer G.A."/>
            <person name="Warr A."/>
            <person name="Hall R."/>
            <person name="Kim K."/>
            <person name="Hume D.A."/>
            <person name="Talbot R."/>
            <person name="Chow W."/>
            <person name="Howe K."/>
            <person name="Schwartz A.S."/>
            <person name="Watson M."/>
            <person name="Archibald A.L."/>
            <person name="Phillippy A.M."/>
            <person name="Smith T.P.L."/>
        </authorList>
    </citation>
    <scope>NUCLEOTIDE SEQUENCE [LARGE SCALE GENOMIC DNA]</scope>
</reference>
<evidence type="ECO:0000256" key="8">
    <source>
        <dbReference type="ARBA" id="ARBA00023098"/>
    </source>
</evidence>
<comment type="function">
    <text evidence="13">Component of the ERLIN1/ERLIN2 complex which mediates the endoplasmic reticulum-associated degradation (ERAD) of inositol 1,4,5-trisphosphate receptors (IP3Rs) such as ITPR1. Promotes sterol-accelerated ERAD of HMGCR probably implicating an AMFR/gp78-containing ubiquitin ligase complex. Involved in regulation of cellular cholesterol homeostasis by regulation the SREBP signaling pathway. May promote ER retention of the SCAP-SREBF complex.</text>
</comment>
<organism evidence="17 18">
    <name type="scientific">Sus scrofa</name>
    <name type="common">Pig</name>
    <dbReference type="NCBI Taxonomy" id="9823"/>
    <lineage>
        <taxon>Eukaryota</taxon>
        <taxon>Metazoa</taxon>
        <taxon>Chordata</taxon>
        <taxon>Craniata</taxon>
        <taxon>Vertebrata</taxon>
        <taxon>Euteleostomi</taxon>
        <taxon>Mammalia</taxon>
        <taxon>Eutheria</taxon>
        <taxon>Laurasiatheria</taxon>
        <taxon>Artiodactyla</taxon>
        <taxon>Suina</taxon>
        <taxon>Suidae</taxon>
        <taxon>Sus</taxon>
    </lineage>
</organism>
<evidence type="ECO:0000256" key="6">
    <source>
        <dbReference type="ARBA" id="ARBA00022968"/>
    </source>
</evidence>
<evidence type="ECO:0000256" key="10">
    <source>
        <dbReference type="ARBA" id="ARBA00023166"/>
    </source>
</evidence>
<dbReference type="SMART" id="SM00244">
    <property type="entry name" value="PHB"/>
    <property type="match status" value="1"/>
</dbReference>
<evidence type="ECO:0000256" key="4">
    <source>
        <dbReference type="ARBA" id="ARBA00022692"/>
    </source>
</evidence>
<proteinExistence type="inferred from homology"/>
<dbReference type="GO" id="GO:0005789">
    <property type="term" value="C:endoplasmic reticulum membrane"/>
    <property type="evidence" value="ECO:0007669"/>
    <property type="project" value="UniProtKB-SubCell"/>
</dbReference>
<evidence type="ECO:0000259" key="16">
    <source>
        <dbReference type="SMART" id="SM00244"/>
    </source>
</evidence>
<keyword evidence="6 15" id="KW-0735">Signal-anchor</keyword>
<evidence type="ECO:0000256" key="15">
    <source>
        <dbReference type="RuleBase" id="RU369041"/>
    </source>
</evidence>
<evidence type="ECO:0000256" key="2">
    <source>
        <dbReference type="ARBA" id="ARBA00008164"/>
    </source>
</evidence>
<keyword evidence="9 15" id="KW-0472">Membrane</keyword>
<evidence type="ECO:0000256" key="9">
    <source>
        <dbReference type="ARBA" id="ARBA00023136"/>
    </source>
</evidence>
<dbReference type="InterPro" id="IPR033294">
    <property type="entry name" value="Erlin1/2"/>
</dbReference>
<evidence type="ECO:0000313" key="17">
    <source>
        <dbReference type="Ensembl" id="ENSSSCP00070045744.1"/>
    </source>
</evidence>
<feature type="domain" description="Band 7" evidence="16">
    <location>
        <begin position="50"/>
        <end position="224"/>
    </location>
</feature>
<dbReference type="GO" id="GO:0031625">
    <property type="term" value="F:ubiquitin protein ligase binding"/>
    <property type="evidence" value="ECO:0007669"/>
    <property type="project" value="InterPro"/>
</dbReference>
<evidence type="ECO:0000256" key="14">
    <source>
        <dbReference type="ARBA" id="ARBA00046346"/>
    </source>
</evidence>
<comment type="subcellular location">
    <subcellularLocation>
        <location evidence="1 15">Endoplasmic reticulum membrane</location>
        <topology evidence="1 15">Single-pass type II membrane protein</topology>
    </subcellularLocation>
</comment>
<comment type="subunit">
    <text evidence="14">Forms a heteromeric complex with ERLIN1. In complex with ERLIN1, interacts with RNF170. Interacts with activated ITPR1, independently of the degree of ITPR1 polyubiquitination. Interacts with SCAP, INSIG1, SREBF1 and SREBF2 under cholesterol sufficiency conditions; indicative for an association with the SCAP-SREBP-INSIG complex. Probably part of an AMFR/gp78 and INSIG1-containing ubiquitin ligase complex involved in ERAD of HMGCR. Interacts with TMUB1; TMUB1 bridges the association with AMFR. Interacts with SYVN1 and RNF139. Interacts with TMEM259. Interacts with TMEM41B.</text>
</comment>
<dbReference type="Proteomes" id="UP000314985">
    <property type="component" value="Chromosome 15"/>
</dbReference>
<evidence type="ECO:0000256" key="11">
    <source>
        <dbReference type="ARBA" id="ARBA00023180"/>
    </source>
</evidence>
<evidence type="ECO:0000313" key="18">
    <source>
        <dbReference type="Proteomes" id="UP000314985"/>
    </source>
</evidence>
<keyword evidence="3 15" id="KW-0153">Cholesterol metabolism</keyword>
<dbReference type="PANTHER" id="PTHR15351">
    <property type="entry name" value="ERLIN (ER LIPID RAFT ASSOCIATED PROTEIN) HOMOLOG"/>
    <property type="match status" value="1"/>
</dbReference>
<dbReference type="Pfam" id="PF01145">
    <property type="entry name" value="Band_7"/>
    <property type="match status" value="1"/>
</dbReference>
<keyword evidence="8 15" id="KW-0443">Lipid metabolism</keyword>
<comment type="caution">
    <text evidence="15">Lacks conserved residue(s) required for the propagation of feature annotation.</text>
</comment>
<keyword evidence="7 15" id="KW-1133">Transmembrane helix</keyword>
<evidence type="ECO:0000256" key="5">
    <source>
        <dbReference type="ARBA" id="ARBA00022824"/>
    </source>
</evidence>
<name>A0A4X1VUP5_PIG</name>
<dbReference type="Ensembl" id="ENSSSCT00070053972.1">
    <property type="protein sequence ID" value="ENSSSCP00070045744.1"/>
    <property type="gene ID" value="ENSSSCG00070026913.1"/>
</dbReference>
<keyword evidence="10 15" id="KW-1207">Sterol metabolism</keyword>
<dbReference type="InterPro" id="IPR001107">
    <property type="entry name" value="Band_7"/>
</dbReference>
<feature type="transmembrane region" description="Helical" evidence="15">
    <location>
        <begin position="29"/>
        <end position="50"/>
    </location>
</feature>
<sequence>MKGQRIPPWNSARMLSLSLQHLKGDKLSLMAQLGAVVAVAASFFCASLFSAVHKIEEGHIGVYYRGGALLTSTSGPGFHLMLPFITSYKSVQTTLQTDEVKNVPCGTSGGVMIYFDRIEVVNFLVPHAVYDIVKNYTADYDKALIFNKIHHELNQFCSVHTLQEVYIELFDQIDENLKLALQQDLTSMAPGLVIQVSVAPMGAPLSLRKVESEKTKLLIAAQKQKVVEKEAETERKKALIEAEKVAQVAEITYGQKVMEKETEKKISEIEDAAFLAREKAKADAECYTAMKIAEANKLKLTPEYLQLMKYKAIASNSKIYFGKDIPNMFMDSAGSLGKQFEGLTDKLSFGLEDEPLEAGTEEN</sequence>
<reference evidence="17" key="2">
    <citation type="submission" date="2025-08" db="UniProtKB">
        <authorList>
            <consortium name="Ensembl"/>
        </authorList>
    </citation>
    <scope>IDENTIFICATION</scope>
</reference>
<keyword evidence="5 15" id="KW-0256">Endoplasmic reticulum</keyword>
<evidence type="ECO:0000256" key="1">
    <source>
        <dbReference type="ARBA" id="ARBA00004648"/>
    </source>
</evidence>
<comment type="function">
    <text evidence="15">Mediates the endoplasmic reticulum-associated degradation (ERAD) of inositol 1,4,5-trisphosphate receptors (IP3Rs). Involved in regulation of cellular cholesterol homeostasis by regulation the SREBP signaling pathway.</text>
</comment>
<evidence type="ECO:0000256" key="12">
    <source>
        <dbReference type="ARBA" id="ARBA00023221"/>
    </source>
</evidence>